<name>A0A089MNA2_PAEBO</name>
<dbReference type="EMBL" id="CP009285">
    <property type="protein sequence ID" value="AIQ57989.1"/>
    <property type="molecule type" value="Genomic_DNA"/>
</dbReference>
<feature type="transmembrane region" description="Helical" evidence="1">
    <location>
        <begin position="97"/>
        <end position="115"/>
    </location>
</feature>
<keyword evidence="1" id="KW-0472">Membrane</keyword>
<evidence type="ECO:0000313" key="3">
    <source>
        <dbReference type="Proteomes" id="UP000029518"/>
    </source>
</evidence>
<dbReference type="KEGG" id="pbd:PBOR_14415"/>
<sequence length="301" mass="34041">MNDNLKQAYVRLGLTETVTREELNKRFDLLLKRRRTLSTDEEIADYEADFQSYKLILDTWDEQEIQEAEDQRLAKYGRFSGTASKWERFMRLYRTHVILSIIAVLVLIFGGKALYDNYQHRQYLASLPPVDATIMFVGNFGAKDSSGDTAALEQAVIDAYPQWKRVEATIVYLPKTGEGADTLDMNHMQKAVVELAANRPDIVIMDDATIEWIGGQAGFQNLESITADGKLAADDARMRWGTNEDTGKRELYGVDIMDSPFISALPIDYNVKSIIIGVLGEDNKDKTIEFVKHIAEEQAAK</sequence>
<protein>
    <submittedName>
        <fullName evidence="2">Uncharacterized protein</fullName>
    </submittedName>
</protein>
<keyword evidence="3" id="KW-1185">Reference proteome</keyword>
<evidence type="ECO:0000256" key="1">
    <source>
        <dbReference type="SAM" id="Phobius"/>
    </source>
</evidence>
<dbReference type="RefSeq" id="WP_042212488.1">
    <property type="nucleotide sequence ID" value="NZ_CP009285.1"/>
</dbReference>
<gene>
    <name evidence="2" type="ORF">PBOR_14415</name>
</gene>
<reference evidence="2" key="1">
    <citation type="submission" date="2014-08" db="EMBL/GenBank/DDBJ databases">
        <title>Comparative genomics of the Paenibacillus odorifer group.</title>
        <authorList>
            <person name="den Bakker H.C."/>
            <person name="Tsai Y.-C.Y.-C."/>
            <person name="Martin N."/>
            <person name="Korlach J."/>
            <person name="Wiedmann M."/>
        </authorList>
    </citation>
    <scope>NUCLEOTIDE SEQUENCE [LARGE SCALE GENOMIC DNA]</scope>
    <source>
        <strain evidence="2">DSM 13188</strain>
    </source>
</reference>
<dbReference type="AlphaFoldDB" id="A0A089MNA2"/>
<keyword evidence="1" id="KW-1133">Transmembrane helix</keyword>
<evidence type="ECO:0000313" key="2">
    <source>
        <dbReference type="EMBL" id="AIQ57989.1"/>
    </source>
</evidence>
<proteinExistence type="predicted"/>
<organism evidence="2 3">
    <name type="scientific">Paenibacillus borealis</name>
    <dbReference type="NCBI Taxonomy" id="160799"/>
    <lineage>
        <taxon>Bacteria</taxon>
        <taxon>Bacillati</taxon>
        <taxon>Bacillota</taxon>
        <taxon>Bacilli</taxon>
        <taxon>Bacillales</taxon>
        <taxon>Paenibacillaceae</taxon>
        <taxon>Paenibacillus</taxon>
    </lineage>
</organism>
<accession>A0A089MNA2</accession>
<dbReference type="HOGENOM" id="CLU_078505_0_0_9"/>
<keyword evidence="1" id="KW-0812">Transmembrane</keyword>
<dbReference type="Proteomes" id="UP000029518">
    <property type="component" value="Chromosome"/>
</dbReference>
<dbReference type="OrthoDB" id="1738492at2"/>